<sequence length="193" mass="20917">MSTTRGDSKIIDFDGPLAEFSALRDEIQERVKSQQHLFSLQLTLASAVFGFSLSRPNMIALLLIVPFSSYLLCGRVVAHHFGTLRVAKYIKEELSPRTPGGLHWESWLDRQQGRPHMLGSTLPLLLTFVGAGALALAWVSGYVFAGGNVAVLARCGLVAIWLSGLVTTGLSAVLVLQMSGRLPVRGWNQTGLS</sequence>
<name>A0A5Q0GXW3_SACSY</name>
<accession>A0A5Q0GXW3</accession>
<dbReference type="AlphaFoldDB" id="A0A5Q0GXW3"/>
<keyword evidence="1" id="KW-1133">Transmembrane helix</keyword>
<dbReference type="Proteomes" id="UP000325787">
    <property type="component" value="Chromosome"/>
</dbReference>
<keyword evidence="3" id="KW-1185">Reference proteome</keyword>
<evidence type="ECO:0000256" key="1">
    <source>
        <dbReference type="SAM" id="Phobius"/>
    </source>
</evidence>
<feature type="transmembrane region" description="Helical" evidence="1">
    <location>
        <begin position="124"/>
        <end position="145"/>
    </location>
</feature>
<proteinExistence type="predicted"/>
<keyword evidence="1" id="KW-0812">Transmembrane</keyword>
<protein>
    <submittedName>
        <fullName evidence="2">Uncharacterized protein</fullName>
    </submittedName>
</protein>
<organism evidence="2 3">
    <name type="scientific">Saccharothrix syringae</name>
    <name type="common">Nocardiopsis syringae</name>
    <dbReference type="NCBI Taxonomy" id="103733"/>
    <lineage>
        <taxon>Bacteria</taxon>
        <taxon>Bacillati</taxon>
        <taxon>Actinomycetota</taxon>
        <taxon>Actinomycetes</taxon>
        <taxon>Pseudonocardiales</taxon>
        <taxon>Pseudonocardiaceae</taxon>
        <taxon>Saccharothrix</taxon>
    </lineage>
</organism>
<gene>
    <name evidence="2" type="ORF">EKG83_15995</name>
</gene>
<evidence type="ECO:0000313" key="3">
    <source>
        <dbReference type="Proteomes" id="UP000325787"/>
    </source>
</evidence>
<reference evidence="3" key="1">
    <citation type="journal article" date="2021" name="Curr. Microbiol.">
        <title>Complete genome of nocamycin-producing strain Saccharothrix syringae NRRL B-16468 reveals the biosynthetic potential for secondary metabolites.</title>
        <authorList>
            <person name="Mo X."/>
            <person name="Yang S."/>
        </authorList>
    </citation>
    <scope>NUCLEOTIDE SEQUENCE [LARGE SCALE GENOMIC DNA]</scope>
    <source>
        <strain evidence="3">ATCC 51364 / DSM 43886 / JCM 6844 / KCTC 9398 / NBRC 14523 / NRRL B-16468 / INA 2240</strain>
    </source>
</reference>
<dbReference type="OrthoDB" id="3377763at2"/>
<evidence type="ECO:0000313" key="2">
    <source>
        <dbReference type="EMBL" id="QFZ18753.1"/>
    </source>
</evidence>
<dbReference type="KEGG" id="ssyi:EKG83_15995"/>
<feature type="transmembrane region" description="Helical" evidence="1">
    <location>
        <begin position="151"/>
        <end position="176"/>
    </location>
</feature>
<dbReference type="RefSeq" id="WP_153278152.1">
    <property type="nucleotide sequence ID" value="NZ_CP034550.1"/>
</dbReference>
<keyword evidence="1" id="KW-0472">Membrane</keyword>
<feature type="transmembrane region" description="Helical" evidence="1">
    <location>
        <begin position="59"/>
        <end position="78"/>
    </location>
</feature>
<dbReference type="EMBL" id="CP034550">
    <property type="protein sequence ID" value="QFZ18753.1"/>
    <property type="molecule type" value="Genomic_DNA"/>
</dbReference>